<feature type="region of interest" description="Disordered" evidence="1">
    <location>
        <begin position="122"/>
        <end position="144"/>
    </location>
</feature>
<evidence type="ECO:0000313" key="2">
    <source>
        <dbReference type="EMBL" id="CAI2374049.1"/>
    </source>
</evidence>
<evidence type="ECO:0000313" key="3">
    <source>
        <dbReference type="Proteomes" id="UP001295684"/>
    </source>
</evidence>
<reference evidence="2" key="1">
    <citation type="submission" date="2023-07" db="EMBL/GenBank/DDBJ databases">
        <authorList>
            <consortium name="AG Swart"/>
            <person name="Singh M."/>
            <person name="Singh A."/>
            <person name="Seah K."/>
            <person name="Emmerich C."/>
        </authorList>
    </citation>
    <scope>NUCLEOTIDE SEQUENCE</scope>
    <source>
        <strain evidence="2">DP1</strain>
    </source>
</reference>
<name>A0AAD1XJZ6_EUPCR</name>
<accession>A0AAD1XJZ6</accession>
<protein>
    <submittedName>
        <fullName evidence="2">Uncharacterized protein</fullName>
    </submittedName>
</protein>
<gene>
    <name evidence="2" type="ORF">ECRASSUSDP1_LOCUS15399</name>
</gene>
<dbReference type="AlphaFoldDB" id="A0AAD1XJZ6"/>
<dbReference type="EMBL" id="CAMPGE010015425">
    <property type="protein sequence ID" value="CAI2374049.1"/>
    <property type="molecule type" value="Genomic_DNA"/>
</dbReference>
<evidence type="ECO:0000256" key="1">
    <source>
        <dbReference type="SAM" id="MobiDB-lite"/>
    </source>
</evidence>
<proteinExistence type="predicted"/>
<keyword evidence="3" id="KW-1185">Reference proteome</keyword>
<organism evidence="2 3">
    <name type="scientific">Euplotes crassus</name>
    <dbReference type="NCBI Taxonomy" id="5936"/>
    <lineage>
        <taxon>Eukaryota</taxon>
        <taxon>Sar</taxon>
        <taxon>Alveolata</taxon>
        <taxon>Ciliophora</taxon>
        <taxon>Intramacronucleata</taxon>
        <taxon>Spirotrichea</taxon>
        <taxon>Hypotrichia</taxon>
        <taxon>Euplotida</taxon>
        <taxon>Euplotidae</taxon>
        <taxon>Moneuplotes</taxon>
    </lineage>
</organism>
<dbReference type="Proteomes" id="UP001295684">
    <property type="component" value="Unassembled WGS sequence"/>
</dbReference>
<feature type="region of interest" description="Disordered" evidence="1">
    <location>
        <begin position="85"/>
        <end position="110"/>
    </location>
</feature>
<feature type="compositionally biased region" description="Polar residues" evidence="1">
    <location>
        <begin position="125"/>
        <end position="135"/>
    </location>
</feature>
<sequence length="337" mass="38916">MYPNSNNQVNFGMGDKMPQQPPSVYFAYPIPIDQFTNFQNQMGPYNILPVQLSGMPGQMIQFPQHSLHPSPIGPGFPQQFASFPQQLPMSEGTPQIAPPTPQDQEGPIVQDSQPQKFNQLKEDGSINNTENNSGALSIEPPRERWKRKDDKEMFAFLRDYCMKTGDTIDNISQRLQNSKDKDHGFWVYISNSIKWKGPLFMLQKRFQKLCSTKGLSIREKILLRKLYDMKKKSKEEVTLDSILYHFPGRTLEDLQIENLDDEINGYFAMFKNPNHYHMTKYKDNILFKIDKVSKNQKKKDKNLKIKIDLTKVSAEVVKKETQGSTVDDSKENEVIID</sequence>
<comment type="caution">
    <text evidence="2">The sequence shown here is derived from an EMBL/GenBank/DDBJ whole genome shotgun (WGS) entry which is preliminary data.</text>
</comment>